<dbReference type="EMBL" id="VSSQ01118996">
    <property type="protein sequence ID" value="MPN52667.1"/>
    <property type="molecule type" value="Genomic_DNA"/>
</dbReference>
<dbReference type="Pfam" id="PF00144">
    <property type="entry name" value="Beta-lactamase"/>
    <property type="match status" value="1"/>
</dbReference>
<comment type="caution">
    <text evidence="2">The sequence shown here is derived from an EMBL/GenBank/DDBJ whole genome shotgun (WGS) entry which is preliminary data.</text>
</comment>
<dbReference type="InterPro" id="IPR001466">
    <property type="entry name" value="Beta-lactam-related"/>
</dbReference>
<evidence type="ECO:0000313" key="2">
    <source>
        <dbReference type="EMBL" id="MPN52667.1"/>
    </source>
</evidence>
<gene>
    <name evidence="2" type="ORF">SDC9_200329</name>
</gene>
<organism evidence="2">
    <name type="scientific">bioreactor metagenome</name>
    <dbReference type="NCBI Taxonomy" id="1076179"/>
    <lineage>
        <taxon>unclassified sequences</taxon>
        <taxon>metagenomes</taxon>
        <taxon>ecological metagenomes</taxon>
    </lineage>
</organism>
<protein>
    <recommendedName>
        <fullName evidence="1">Beta-lactamase-related domain-containing protein</fullName>
    </recommendedName>
</protein>
<dbReference type="Gene3D" id="3.40.710.10">
    <property type="entry name" value="DD-peptidase/beta-lactamase superfamily"/>
    <property type="match status" value="1"/>
</dbReference>
<reference evidence="2" key="1">
    <citation type="submission" date="2019-08" db="EMBL/GenBank/DDBJ databases">
        <authorList>
            <person name="Kucharzyk K."/>
            <person name="Murdoch R.W."/>
            <person name="Higgins S."/>
            <person name="Loffler F."/>
        </authorList>
    </citation>
    <scope>NUCLEOTIDE SEQUENCE</scope>
</reference>
<feature type="domain" description="Beta-lactamase-related" evidence="1">
    <location>
        <begin position="11"/>
        <end position="113"/>
    </location>
</feature>
<accession>A0A645IN28</accession>
<dbReference type="SUPFAM" id="SSF56601">
    <property type="entry name" value="beta-lactamase/transpeptidase-like"/>
    <property type="match status" value="1"/>
</dbReference>
<name>A0A645IN28_9ZZZZ</name>
<evidence type="ECO:0000259" key="1">
    <source>
        <dbReference type="Pfam" id="PF00144"/>
    </source>
</evidence>
<proteinExistence type="predicted"/>
<dbReference type="AlphaFoldDB" id="A0A645IN28"/>
<dbReference type="InterPro" id="IPR012338">
    <property type="entry name" value="Beta-lactam/transpept-like"/>
</dbReference>
<sequence length="162" mass="18204">MYDCVGNAPATYRLQNDMQQRPYNDDHVFASAGAGLWTTANDQLKFYKMLMNLGMGENGVRILKEETVKELLAKSTRPKGMEGYSLGLSAPEEDNEDAWFGHGGAWGTNCMVNWHRKELKLWAVQLCGGPRPWDAARSAAEEKFFQYVIDNTGTDAYTGRIK</sequence>